<feature type="transmembrane region" description="Helical" evidence="2">
    <location>
        <begin position="346"/>
        <end position="368"/>
    </location>
</feature>
<reference evidence="4" key="1">
    <citation type="journal article" date="2015" name="Proc. Natl. Acad. Sci. U.S.A.">
        <title>Genome sequencing of adzuki bean (Vigna angularis) provides insight into high starch and low fat accumulation and domestication.</title>
        <authorList>
            <person name="Yang K."/>
            <person name="Tian Z."/>
            <person name="Chen C."/>
            <person name="Luo L."/>
            <person name="Zhao B."/>
            <person name="Wang Z."/>
            <person name="Yu L."/>
            <person name="Li Y."/>
            <person name="Sun Y."/>
            <person name="Li W."/>
            <person name="Chen Y."/>
            <person name="Li Y."/>
            <person name="Zhang Y."/>
            <person name="Ai D."/>
            <person name="Zhao J."/>
            <person name="Shang C."/>
            <person name="Ma Y."/>
            <person name="Wu B."/>
            <person name="Wang M."/>
            <person name="Gao L."/>
            <person name="Sun D."/>
            <person name="Zhang P."/>
            <person name="Guo F."/>
            <person name="Wang W."/>
            <person name="Li Y."/>
            <person name="Wang J."/>
            <person name="Varshney R.K."/>
            <person name="Wang J."/>
            <person name="Ling H.Q."/>
            <person name="Wan P."/>
        </authorList>
    </citation>
    <scope>NUCLEOTIDE SEQUENCE</scope>
    <source>
        <strain evidence="4">cv. Jingnong 6</strain>
    </source>
</reference>
<proteinExistence type="inferred from homology"/>
<comment type="similarity">
    <text evidence="1">Belongs to the QWRF family.</text>
</comment>
<dbReference type="AlphaFoldDB" id="A0A0L9V5Q8"/>
<protein>
    <recommendedName>
        <fullName evidence="5">QWRF motif-containing protein</fullName>
    </recommendedName>
</protein>
<evidence type="ECO:0000313" key="3">
    <source>
        <dbReference type="EMBL" id="KOM50292.1"/>
    </source>
</evidence>
<dbReference type="GO" id="GO:0005737">
    <property type="term" value="C:cytoplasm"/>
    <property type="evidence" value="ECO:0007669"/>
    <property type="project" value="TreeGrafter"/>
</dbReference>
<dbReference type="GO" id="GO:0008017">
    <property type="term" value="F:microtubule binding"/>
    <property type="evidence" value="ECO:0007669"/>
    <property type="project" value="TreeGrafter"/>
</dbReference>
<evidence type="ECO:0008006" key="5">
    <source>
        <dbReference type="Google" id="ProtNLM"/>
    </source>
</evidence>
<dbReference type="OMA" id="FEMQERS"/>
<keyword evidence="2" id="KW-0472">Membrane</keyword>
<name>A0A0L9V5Q8_PHAAN</name>
<evidence type="ECO:0000313" key="4">
    <source>
        <dbReference type="Proteomes" id="UP000053144"/>
    </source>
</evidence>
<dbReference type="GO" id="GO:0005880">
    <property type="term" value="C:nuclear microtubule"/>
    <property type="evidence" value="ECO:0007669"/>
    <property type="project" value="TreeGrafter"/>
</dbReference>
<dbReference type="GO" id="GO:0051225">
    <property type="term" value="P:spindle assembly"/>
    <property type="evidence" value="ECO:0007669"/>
    <property type="project" value="TreeGrafter"/>
</dbReference>
<dbReference type="PANTHER" id="PTHR31807:SF31">
    <property type="entry name" value="QWRF MOTIF PROTEIN (DUF566)-RELATED"/>
    <property type="match status" value="1"/>
</dbReference>
<dbReference type="EMBL" id="CM003378">
    <property type="protein sequence ID" value="KOM50292.1"/>
    <property type="molecule type" value="Genomic_DNA"/>
</dbReference>
<gene>
    <name evidence="3" type="ORF">LR48_Vigan08g111900</name>
</gene>
<dbReference type="InterPro" id="IPR007573">
    <property type="entry name" value="QWRF"/>
</dbReference>
<evidence type="ECO:0000256" key="2">
    <source>
        <dbReference type="SAM" id="Phobius"/>
    </source>
</evidence>
<keyword evidence="2" id="KW-1133">Transmembrane helix</keyword>
<organism evidence="3 4">
    <name type="scientific">Phaseolus angularis</name>
    <name type="common">Azuki bean</name>
    <name type="synonym">Vigna angularis</name>
    <dbReference type="NCBI Taxonomy" id="3914"/>
    <lineage>
        <taxon>Eukaryota</taxon>
        <taxon>Viridiplantae</taxon>
        <taxon>Streptophyta</taxon>
        <taxon>Embryophyta</taxon>
        <taxon>Tracheophyta</taxon>
        <taxon>Spermatophyta</taxon>
        <taxon>Magnoliopsida</taxon>
        <taxon>eudicotyledons</taxon>
        <taxon>Gunneridae</taxon>
        <taxon>Pentapetalae</taxon>
        <taxon>rosids</taxon>
        <taxon>fabids</taxon>
        <taxon>Fabales</taxon>
        <taxon>Fabaceae</taxon>
        <taxon>Papilionoideae</taxon>
        <taxon>50 kb inversion clade</taxon>
        <taxon>NPAAA clade</taxon>
        <taxon>indigoferoid/millettioid clade</taxon>
        <taxon>Phaseoleae</taxon>
        <taxon>Vigna</taxon>
    </lineage>
</organism>
<dbReference type="STRING" id="3914.A0A0L9V5Q8"/>
<dbReference type="Proteomes" id="UP000053144">
    <property type="component" value="Chromosome 8"/>
</dbReference>
<evidence type="ECO:0000256" key="1">
    <source>
        <dbReference type="ARBA" id="ARBA00010016"/>
    </source>
</evidence>
<dbReference type="PANTHER" id="PTHR31807">
    <property type="entry name" value="AUGMIN FAMILY MEMBER"/>
    <property type="match status" value="1"/>
</dbReference>
<keyword evidence="2" id="KW-0812">Transmembrane</keyword>
<dbReference type="Gramene" id="KOM50292">
    <property type="protein sequence ID" value="KOM50292"/>
    <property type="gene ID" value="LR48_Vigan08g111900"/>
</dbReference>
<sequence length="370" mass="42702">MKHRSCRELRSNVNGFEEDDEMKKLDSDTAPKRLTLNENKTPIKETFVILRIELTQNQIPHSLARTWISREEGTKVFSKYMGTKGEDSHDSWVSKTHKAVKKANNSVIGYVSSKSHWALSHGHISLRSPQPKSVEKIVSKGIDLFRHKKPLNIELVHQLRLLDNRFIQWRFANARACAVNHTIFLQVWGNFICALNTQAKLRYSMVLTRIEIEREKLEMKLDGILQSQMKLLKTWRSMKRQYVAAITLLQECLYSVACRVHLLEGAQVDLKLASVSQKRALKLTDSMNSSLSAFLPLADEIAGLLSELAEVVVQEKFLLQEFNDMFHTMCLLQVTKCSFSYSFNDVFITLSIYFDIIYIFTFFLLIFIMG</sequence>
<dbReference type="Pfam" id="PF04484">
    <property type="entry name" value="QWRF"/>
    <property type="match status" value="1"/>
</dbReference>
<accession>A0A0L9V5Q8</accession>